<dbReference type="EMBL" id="VSRR010005609">
    <property type="protein sequence ID" value="MPC42903.1"/>
    <property type="molecule type" value="Genomic_DNA"/>
</dbReference>
<organism evidence="1 2">
    <name type="scientific">Portunus trituberculatus</name>
    <name type="common">Swimming crab</name>
    <name type="synonym">Neptunus trituberculatus</name>
    <dbReference type="NCBI Taxonomy" id="210409"/>
    <lineage>
        <taxon>Eukaryota</taxon>
        <taxon>Metazoa</taxon>
        <taxon>Ecdysozoa</taxon>
        <taxon>Arthropoda</taxon>
        <taxon>Crustacea</taxon>
        <taxon>Multicrustacea</taxon>
        <taxon>Malacostraca</taxon>
        <taxon>Eumalacostraca</taxon>
        <taxon>Eucarida</taxon>
        <taxon>Decapoda</taxon>
        <taxon>Pleocyemata</taxon>
        <taxon>Brachyura</taxon>
        <taxon>Eubrachyura</taxon>
        <taxon>Portunoidea</taxon>
        <taxon>Portunidae</taxon>
        <taxon>Portuninae</taxon>
        <taxon>Portunus</taxon>
    </lineage>
</organism>
<evidence type="ECO:0000313" key="1">
    <source>
        <dbReference type="EMBL" id="MPC42903.1"/>
    </source>
</evidence>
<gene>
    <name evidence="1" type="ORF">E2C01_036536</name>
</gene>
<sequence length="13" mass="1446">MGVRRVIAMTLKA</sequence>
<comment type="caution">
    <text evidence="1">The sequence shown here is derived from an EMBL/GenBank/DDBJ whole genome shotgun (WGS) entry which is preliminary data.</text>
</comment>
<name>A0A5B7FCQ6_PORTR</name>
<accession>A0A5B7FCQ6</accession>
<protein>
    <submittedName>
        <fullName evidence="1">Uncharacterized protein</fullName>
    </submittedName>
</protein>
<keyword evidence="2" id="KW-1185">Reference proteome</keyword>
<dbReference type="Proteomes" id="UP000324222">
    <property type="component" value="Unassembled WGS sequence"/>
</dbReference>
<reference evidence="1 2" key="1">
    <citation type="submission" date="2019-05" db="EMBL/GenBank/DDBJ databases">
        <title>Another draft genome of Portunus trituberculatus and its Hox gene families provides insights of decapod evolution.</title>
        <authorList>
            <person name="Jeong J.-H."/>
            <person name="Song I."/>
            <person name="Kim S."/>
            <person name="Choi T."/>
            <person name="Kim D."/>
            <person name="Ryu S."/>
            <person name="Kim W."/>
        </authorList>
    </citation>
    <scope>NUCLEOTIDE SEQUENCE [LARGE SCALE GENOMIC DNA]</scope>
    <source>
        <tissue evidence="1">Muscle</tissue>
    </source>
</reference>
<proteinExistence type="predicted"/>
<evidence type="ECO:0000313" key="2">
    <source>
        <dbReference type="Proteomes" id="UP000324222"/>
    </source>
</evidence>